<evidence type="ECO:0000313" key="5">
    <source>
        <dbReference type="Proteomes" id="UP001374579"/>
    </source>
</evidence>
<feature type="compositionally biased region" description="Basic and acidic residues" evidence="2">
    <location>
        <begin position="513"/>
        <end position="528"/>
    </location>
</feature>
<feature type="compositionally biased region" description="Polar residues" evidence="2">
    <location>
        <begin position="822"/>
        <end position="835"/>
    </location>
</feature>
<feature type="domain" description="C2H2-type" evidence="3">
    <location>
        <begin position="1385"/>
        <end position="1413"/>
    </location>
</feature>
<feature type="region of interest" description="Disordered" evidence="2">
    <location>
        <begin position="790"/>
        <end position="844"/>
    </location>
</feature>
<protein>
    <recommendedName>
        <fullName evidence="3">C2H2-type domain-containing protein</fullName>
    </recommendedName>
</protein>
<keyword evidence="1" id="KW-0862">Zinc</keyword>
<gene>
    <name evidence="4" type="ORF">V1264_021781</name>
</gene>
<dbReference type="PROSITE" id="PS50157">
    <property type="entry name" value="ZINC_FINGER_C2H2_2"/>
    <property type="match status" value="2"/>
</dbReference>
<comment type="caution">
    <text evidence="4">The sequence shown here is derived from an EMBL/GenBank/DDBJ whole genome shotgun (WGS) entry which is preliminary data.</text>
</comment>
<feature type="region of interest" description="Disordered" evidence="2">
    <location>
        <begin position="287"/>
        <end position="311"/>
    </location>
</feature>
<dbReference type="InterPro" id="IPR036236">
    <property type="entry name" value="Znf_C2H2_sf"/>
</dbReference>
<dbReference type="GO" id="GO:0008270">
    <property type="term" value="F:zinc ion binding"/>
    <property type="evidence" value="ECO:0007669"/>
    <property type="project" value="UniProtKB-KW"/>
</dbReference>
<dbReference type="Proteomes" id="UP001374579">
    <property type="component" value="Unassembled WGS sequence"/>
</dbReference>
<reference evidence="4 5" key="1">
    <citation type="submission" date="2024-02" db="EMBL/GenBank/DDBJ databases">
        <title>Chromosome-scale genome assembly of the rough periwinkle Littorina saxatilis.</title>
        <authorList>
            <person name="De Jode A."/>
            <person name="Faria R."/>
            <person name="Formenti G."/>
            <person name="Sims Y."/>
            <person name="Smith T.P."/>
            <person name="Tracey A."/>
            <person name="Wood J.M.D."/>
            <person name="Zagrodzka Z.B."/>
            <person name="Johannesson K."/>
            <person name="Butlin R.K."/>
            <person name="Leder E.H."/>
        </authorList>
    </citation>
    <scope>NUCLEOTIDE SEQUENCE [LARGE SCALE GENOMIC DNA]</scope>
    <source>
        <strain evidence="4">Snail1</strain>
        <tissue evidence="4">Muscle</tissue>
    </source>
</reference>
<feature type="compositionally biased region" description="Polar residues" evidence="2">
    <location>
        <begin position="529"/>
        <end position="543"/>
    </location>
</feature>
<dbReference type="EMBL" id="JBAMIC010004070">
    <property type="protein sequence ID" value="KAK7087773.1"/>
    <property type="molecule type" value="Genomic_DNA"/>
</dbReference>
<evidence type="ECO:0000256" key="1">
    <source>
        <dbReference type="PROSITE-ProRule" id="PRU00042"/>
    </source>
</evidence>
<feature type="compositionally biased region" description="Basic and acidic residues" evidence="2">
    <location>
        <begin position="300"/>
        <end position="311"/>
    </location>
</feature>
<evidence type="ECO:0000313" key="4">
    <source>
        <dbReference type="EMBL" id="KAK7087773.1"/>
    </source>
</evidence>
<feature type="domain" description="C2H2-type" evidence="3">
    <location>
        <begin position="1030"/>
        <end position="1054"/>
    </location>
</feature>
<name>A0AAN9AIX8_9CAEN</name>
<organism evidence="4 5">
    <name type="scientific">Littorina saxatilis</name>
    <dbReference type="NCBI Taxonomy" id="31220"/>
    <lineage>
        <taxon>Eukaryota</taxon>
        <taxon>Metazoa</taxon>
        <taxon>Spiralia</taxon>
        <taxon>Lophotrochozoa</taxon>
        <taxon>Mollusca</taxon>
        <taxon>Gastropoda</taxon>
        <taxon>Caenogastropoda</taxon>
        <taxon>Littorinimorpha</taxon>
        <taxon>Littorinoidea</taxon>
        <taxon>Littorinidae</taxon>
        <taxon>Littorina</taxon>
    </lineage>
</organism>
<evidence type="ECO:0000259" key="3">
    <source>
        <dbReference type="PROSITE" id="PS50157"/>
    </source>
</evidence>
<dbReference type="PROSITE" id="PS00028">
    <property type="entry name" value="ZINC_FINGER_C2H2_1"/>
    <property type="match status" value="3"/>
</dbReference>
<dbReference type="Gene3D" id="3.30.160.60">
    <property type="entry name" value="Classic Zinc Finger"/>
    <property type="match status" value="1"/>
</dbReference>
<accession>A0AAN9AIX8</accession>
<feature type="region of interest" description="Disordered" evidence="2">
    <location>
        <begin position="921"/>
        <end position="955"/>
    </location>
</feature>
<feature type="compositionally biased region" description="Basic and acidic residues" evidence="2">
    <location>
        <begin position="808"/>
        <end position="820"/>
    </location>
</feature>
<keyword evidence="1" id="KW-0863">Zinc-finger</keyword>
<evidence type="ECO:0000256" key="2">
    <source>
        <dbReference type="SAM" id="MobiDB-lite"/>
    </source>
</evidence>
<dbReference type="SUPFAM" id="SSF57667">
    <property type="entry name" value="beta-beta-alpha zinc fingers"/>
    <property type="match status" value="1"/>
</dbReference>
<proteinExistence type="predicted"/>
<keyword evidence="1" id="KW-0479">Metal-binding</keyword>
<dbReference type="SMART" id="SM00355">
    <property type="entry name" value="ZnF_C2H2"/>
    <property type="match status" value="3"/>
</dbReference>
<sequence length="1432" mass="159009">MDLDVTGDFTLILSDSESVDVDLTQEDTVNDGIIVSESGRTPHADVKVSAYKAPANLSSSESSKHLTSRPKTWKFKRLSANPTHLSDFTVSEQNTTHQNDLQEPYDQVPSAVSKGIQKVLKVPVIVGTHVSVSQIPKEQDPLVTNKASEIPQKRVSLADAINSNTGKPATEAKYVYRIRLEGKSQEVPQKRAIANLKQPMQNSECSTVSLLFQRTSDRQVTLGDSRQKHQSVITEGDNNALKMSHATIQTPGQNRHDISNARITPAEPETRNTQQAECPMVVTPLPQAAHEQCRHKRSKSRIDEDTSERSSEVLKRARLRSINLPCQNWPGLHEIILNPNKRLEQNMAYTQNSETSSVGYPSLQILGSQEPGRRLGTCVSPEAIVVEERGGSVKQRESAVSVNYKNAEATIPSGSRLTSTKFNMAARFHHPRPITIERANVAPAGQGFPMAQLANTQSAVGHAGSGVADGQLTTLAQPASEVKVRLDECGHTAAWTEGTILASLFRHPGFQQKDTHSEKIEQSGDLHTSRSSVSRYTGDSSSQPDDKDVMQQSYILQYAIKEQQYPHSVTSQPEGPNTAENYFEKKVLGSADNPCVVSDDEQTNEPSAPKKCVQMSVKNTLRQQGISRGKTTVYRHQSRKQYLSEETHGIRWSLKKKRCVPSKPNEEETKTCRPPITEENQIQNLPRLALTGLFGNRKTDSVVSDNKKSAHISSRYGSDVNCQVSVTIQEQDLLGNSSDVQRALKNLVTRRQGLSNERTTEHENTLNTTASAANVRCNAPGVADLPTHVQSKTNAAAQDKNEGATAAKNDRNAIDVEKKSALGSSKSDMTTSAHNVDSEKDEKDVPARIKTEACTAHLEIDNEKDRGCYVPVHLTSQKTITTSETEENEEAETLPIHFCLDMNGNNSLELPTEQLWISESETETLERPDTLTQDRWPMGSWSSDSILKRDRPSQRQKRKSDPLCFVGLQTISFSGIKPFQCGICFAKFDDCQMLTLHHIKSDRKKNTCVGRGESNSGNVSSEAADTGFPYRCAICCADFQLSAHLVRHVRTMHSRNLHQLQSSSCKDEGSCEDINDRLPVTKNTSKKSRLFACPECHAILIGEKSILDHMNFLHGLIPSRRQLFQELCRKTLQDALGNYQQRHDQPSQPIDERPVLSAYRESALTSPPDPLRPRCHQGPLPSPWELALPSAPFDYAMPPSVRFDHQASPSTRSDHVTHGFAQFDHATPPCVRVGYVTPASVRIEYMTPPARFGQVVPTSARIHYATSTVAQSDDPTTPTERFEHVTPRSAQFYDVTPPSARFTHVTRSSSFLPDVPPLPQYSRLDDLQATASGIQCTALPLLEGASSLHTRGQSALPHHKCSFCEQYEENWSSRKKQFSAAYLDLACKTCGDKFVTPTQLRCHVRDDHTQYKCSHCPRRYRGYYDQAFRGEL</sequence>
<dbReference type="InterPro" id="IPR013087">
    <property type="entry name" value="Znf_C2H2_type"/>
</dbReference>
<keyword evidence="5" id="KW-1185">Reference proteome</keyword>
<feature type="region of interest" description="Disordered" evidence="2">
    <location>
        <begin position="512"/>
        <end position="547"/>
    </location>
</feature>